<proteinExistence type="predicted"/>
<reference evidence="4" key="1">
    <citation type="submission" date="2020-03" db="EMBL/GenBank/DDBJ databases">
        <title>FDA dAtabase for Regulatory Grade micrObial Sequences (FDA-ARGOS): Supporting development and validation of Infectious Disease Dx tests.</title>
        <authorList>
            <person name="Campos J."/>
            <person name="Goldberg B."/>
            <person name="Tallon L."/>
            <person name="Sadzewicz L."/>
            <person name="Vavikolanu K."/>
            <person name="Mehta A."/>
            <person name="Aluvathingal J."/>
            <person name="Nadendla S."/>
            <person name="Nandy P."/>
            <person name="Geyer C."/>
            <person name="Yan Y."/>
            <person name="Sichtig H."/>
        </authorList>
    </citation>
    <scope>NUCLEOTIDE SEQUENCE [LARGE SCALE GENOMIC DNA]</scope>
    <source>
        <strain evidence="4">FDAARGOS_652</strain>
    </source>
</reference>
<evidence type="ECO:0000256" key="1">
    <source>
        <dbReference type="SAM" id="MobiDB-lite"/>
    </source>
</evidence>
<feature type="compositionally biased region" description="Low complexity" evidence="1">
    <location>
        <begin position="58"/>
        <end position="74"/>
    </location>
</feature>
<dbReference type="PANTHER" id="PTHR35895">
    <property type="entry name" value="CHROMOSOME 16, WHOLE GENOME SHOTGUN SEQUENCE"/>
    <property type="match status" value="1"/>
</dbReference>
<keyword evidence="2" id="KW-0472">Membrane</keyword>
<evidence type="ECO:0000313" key="4">
    <source>
        <dbReference type="EMBL" id="KAF6051182.1"/>
    </source>
</evidence>
<dbReference type="InterPro" id="IPR059066">
    <property type="entry name" value="Ig_Tag1-like_5th"/>
</dbReference>
<keyword evidence="2" id="KW-0812">Transmembrane</keyword>
<dbReference type="PANTHER" id="PTHR35895:SF3">
    <property type="entry name" value="PRE-RRNA PROCESSING PROTEIN"/>
    <property type="match status" value="1"/>
</dbReference>
<feature type="compositionally biased region" description="Low complexity" evidence="1">
    <location>
        <begin position="24"/>
        <end position="42"/>
    </location>
</feature>
<protein>
    <recommendedName>
        <fullName evidence="3">Tag1-like fifth Ig-like domain-containing protein</fullName>
    </recommendedName>
</protein>
<dbReference type="AlphaFoldDB" id="A0A8X7NLV2"/>
<evidence type="ECO:0000256" key="2">
    <source>
        <dbReference type="SAM" id="Phobius"/>
    </source>
</evidence>
<feature type="domain" description="Tag1-like fifth Ig-like" evidence="3">
    <location>
        <begin position="787"/>
        <end position="894"/>
    </location>
</feature>
<comment type="caution">
    <text evidence="4">The sequence shown here is derived from an EMBL/GenBank/DDBJ whole genome shotgun (WGS) entry which is preliminary data.</text>
</comment>
<dbReference type="GO" id="GO:0000329">
    <property type="term" value="C:fungal-type vacuole membrane"/>
    <property type="evidence" value="ECO:0007669"/>
    <property type="project" value="InterPro"/>
</dbReference>
<evidence type="ECO:0000313" key="5">
    <source>
        <dbReference type="Proteomes" id="UP000590412"/>
    </source>
</evidence>
<accession>A0A8X7NLV2</accession>
<organism evidence="4 5">
    <name type="scientific">Candida parapsilosis</name>
    <name type="common">Yeast</name>
    <dbReference type="NCBI Taxonomy" id="5480"/>
    <lineage>
        <taxon>Eukaryota</taxon>
        <taxon>Fungi</taxon>
        <taxon>Dikarya</taxon>
        <taxon>Ascomycota</taxon>
        <taxon>Saccharomycotina</taxon>
        <taxon>Pichiomycetes</taxon>
        <taxon>Debaryomycetaceae</taxon>
        <taxon>Candida/Lodderomyces clade</taxon>
        <taxon>Candida</taxon>
    </lineage>
</organism>
<feature type="compositionally biased region" description="Polar residues" evidence="1">
    <location>
        <begin position="1"/>
        <end position="12"/>
    </location>
</feature>
<dbReference type="Pfam" id="PF26153">
    <property type="entry name" value="LEA-2L_5"/>
    <property type="match status" value="1"/>
</dbReference>
<name>A0A8X7NLV2_CANPA</name>
<gene>
    <name evidence="4" type="ORF">FOB60_003850</name>
</gene>
<dbReference type="Proteomes" id="UP000590412">
    <property type="component" value="Unassembled WGS sequence"/>
</dbReference>
<sequence>MAKTSQPTNCEQEGNDIFPNEHTQPPQESSPLLQQQQQESQPQPQPHVRELDTNVDQNSINTTSTTTSQCSSRSNELTPLLSATEIPQHSFLRKIFDPNWLHVAFVAVIILIGLTVITFNNIQAVVNQAIDLQVYNATFANFTSKGVNVHVQGSVEMKYHLMHTNFIQIAMIKLGAFVLGSLKLSSLKPVQLHTQLIDVKSPFLYLADTNPPPITVYVGNRAKTELNFLTECTFGNTDFLDFLKYYYQLSGDDINLRVKILAKEVNVQTLRLINLKLHNVEVSDYLTINKADLKKGLKINNFGVTSPGANIINLSAQMEVQNQWGVFSLDIPPLQWDLSFRDCNSDLAKVGTWRTLPISIERGDDAIMVNVEGVVEDVPQQLMDECKGSISPINALIERYLKEEPITFHLHLSEDQRVGDVWHDLRWILDILKRMPPAELAITLPRPHLVSENISIGFCDLSMNYTDPGPTVIAKQDNHTVAGNVKSHCSIEAINPAPFQVDVDKLRFNVSVGSSDETLIQAWSRDFVYFQTTQMKHHVHADVNISNLDVEVHNPVYVGKVVNSIIAKKQCVTMNDVYVNISLADMDVALPIVGNTTLQQLEIPFVKFPEAFAILQSVSGVQFDSIVPQLDVAVEEVYFLRSNEQEVEFQVLTSLYNPFNISLEIPKLHDQEILVAFGQNKTNFGHASLRQVSLTKLERSKLEMNVKFNYETYSDKLFLQDFISVYVSSFTKNLTIDLTNNSVLANPGLNAFMNQIKIKDVTMPNVTFLIPEYNNRDIIVNKQLARQDAGAFIIETTIHVFTSELELKIYNPISNAEVRLEIFQAFAKHEDIVLGYVSRREVIDLQPGFYVTPRIPIRIENGAASDILKRALNGDLGIDVMADVNVGFGLFELRLIYKGKQLVSKIRL</sequence>
<dbReference type="InterPro" id="IPR046368">
    <property type="entry name" value="Tag1"/>
</dbReference>
<feature type="transmembrane region" description="Helical" evidence="2">
    <location>
        <begin position="100"/>
        <end position="119"/>
    </location>
</feature>
<evidence type="ECO:0000259" key="3">
    <source>
        <dbReference type="Pfam" id="PF26153"/>
    </source>
</evidence>
<keyword evidence="2" id="KW-1133">Transmembrane helix</keyword>
<dbReference type="EMBL" id="JABWAB010000005">
    <property type="protein sequence ID" value="KAF6051182.1"/>
    <property type="molecule type" value="Genomic_DNA"/>
</dbReference>
<feature type="region of interest" description="Disordered" evidence="1">
    <location>
        <begin position="1"/>
        <end position="74"/>
    </location>
</feature>